<dbReference type="InterPro" id="IPR002048">
    <property type="entry name" value="EF_hand_dom"/>
</dbReference>
<dbReference type="SUPFAM" id="SSF47473">
    <property type="entry name" value="EF-hand"/>
    <property type="match status" value="1"/>
</dbReference>
<dbReference type="Gene3D" id="1.10.238.10">
    <property type="entry name" value="EF-hand"/>
    <property type="match status" value="1"/>
</dbReference>
<dbReference type="InterPro" id="IPR036703">
    <property type="entry name" value="MOB_kinase_act_sf"/>
</dbReference>
<dbReference type="EMBL" id="CAJNNW010029040">
    <property type="protein sequence ID" value="CAE8698711.1"/>
    <property type="molecule type" value="Genomic_DNA"/>
</dbReference>
<evidence type="ECO:0000313" key="2">
    <source>
        <dbReference type="EMBL" id="CAE8698711.1"/>
    </source>
</evidence>
<gene>
    <name evidence="2" type="ORF">PGLA2088_LOCUS30858</name>
</gene>
<dbReference type="Proteomes" id="UP000626109">
    <property type="component" value="Unassembled WGS sequence"/>
</dbReference>
<dbReference type="InterPro" id="IPR005301">
    <property type="entry name" value="MOB_kinase_act_fam"/>
</dbReference>
<dbReference type="PANTHER" id="PTHR22599">
    <property type="entry name" value="MPS ONE BINDER KINASE ACTIVATOR-LIKE MOB"/>
    <property type="match status" value="1"/>
</dbReference>
<dbReference type="Pfam" id="PF03637">
    <property type="entry name" value="Mob1_phocein"/>
    <property type="match status" value="1"/>
</dbReference>
<comment type="caution">
    <text evidence="2">The sequence shown here is derived from an EMBL/GenBank/DDBJ whole genome shotgun (WGS) entry which is preliminary data.</text>
</comment>
<dbReference type="SUPFAM" id="SSF101152">
    <property type="entry name" value="Mob1/phocein"/>
    <property type="match status" value="1"/>
</dbReference>
<dbReference type="CDD" id="cd00051">
    <property type="entry name" value="EFh"/>
    <property type="match status" value="1"/>
</dbReference>
<proteinExistence type="predicted"/>
<evidence type="ECO:0000313" key="3">
    <source>
        <dbReference type="Proteomes" id="UP000626109"/>
    </source>
</evidence>
<reference evidence="2" key="1">
    <citation type="submission" date="2021-02" db="EMBL/GenBank/DDBJ databases">
        <authorList>
            <person name="Dougan E. K."/>
            <person name="Rhodes N."/>
            <person name="Thang M."/>
            <person name="Chan C."/>
        </authorList>
    </citation>
    <scope>NUCLEOTIDE SEQUENCE</scope>
</reference>
<dbReference type="Gene3D" id="1.20.140.30">
    <property type="entry name" value="MOB kinase activator"/>
    <property type="match status" value="1"/>
</dbReference>
<dbReference type="SMART" id="SM01388">
    <property type="entry name" value="Mob1_phocein"/>
    <property type="match status" value="1"/>
</dbReference>
<dbReference type="AlphaFoldDB" id="A0A813KA16"/>
<sequence length="389" mass="43598">MAQMAPPMDNVTISKHTMTCHPHNGGTLQQHLEADETLQTADVRESVKKPHGVDEATWIATQTRTIFEEVVRVVSFIEDICTEETCKTMCAGKCVVYSWAQEDNMKPVRLSAPQYMRQLIDWAHCKLNDEAIMPTNGGAMPKNLKDNLSQILRRLFRVYAHAYLHHFQPIHDCGAEAHVNCMFKHFLFFVLEFKLVGMEDMLPLAALIKKFKEAADAEKFSIHSDPASQLSAVDCSLNCVIIQISEWSKVRVVMPTATPILGPILSAEESVNHVRCLLLRKSVPAKGITRGSTGVIDPIAKWRNHFTHCSADGRASVSFEEMRQFVRKSLQVCARACSDEQLRLFFQVVDGEGRGRISFEQFLSFVQQKNAKGKQAADALIVAVGADLR</sequence>
<dbReference type="PROSITE" id="PS50222">
    <property type="entry name" value="EF_HAND_2"/>
    <property type="match status" value="1"/>
</dbReference>
<dbReference type="InterPro" id="IPR011992">
    <property type="entry name" value="EF-hand-dom_pair"/>
</dbReference>
<evidence type="ECO:0000259" key="1">
    <source>
        <dbReference type="PROSITE" id="PS50222"/>
    </source>
</evidence>
<accession>A0A813KA16</accession>
<name>A0A813KA16_POLGL</name>
<dbReference type="SMART" id="SM00054">
    <property type="entry name" value="EFh"/>
    <property type="match status" value="2"/>
</dbReference>
<dbReference type="GO" id="GO:0005509">
    <property type="term" value="F:calcium ion binding"/>
    <property type="evidence" value="ECO:0007669"/>
    <property type="project" value="InterPro"/>
</dbReference>
<feature type="domain" description="EF-hand" evidence="1">
    <location>
        <begin position="337"/>
        <end position="372"/>
    </location>
</feature>
<protein>
    <recommendedName>
        <fullName evidence="1">EF-hand domain-containing protein</fullName>
    </recommendedName>
</protein>
<organism evidence="2 3">
    <name type="scientific">Polarella glacialis</name>
    <name type="common">Dinoflagellate</name>
    <dbReference type="NCBI Taxonomy" id="89957"/>
    <lineage>
        <taxon>Eukaryota</taxon>
        <taxon>Sar</taxon>
        <taxon>Alveolata</taxon>
        <taxon>Dinophyceae</taxon>
        <taxon>Suessiales</taxon>
        <taxon>Suessiaceae</taxon>
        <taxon>Polarella</taxon>
    </lineage>
</organism>